<gene>
    <name evidence="2" type="ORF">APLA_LOCUS11036</name>
</gene>
<evidence type="ECO:0000313" key="2">
    <source>
        <dbReference type="EMBL" id="CAB3245250.1"/>
    </source>
</evidence>
<feature type="coiled-coil region" evidence="1">
    <location>
        <begin position="44"/>
        <end position="71"/>
    </location>
</feature>
<reference evidence="2 3" key="1">
    <citation type="submission" date="2020-04" db="EMBL/GenBank/DDBJ databases">
        <authorList>
            <person name="Wallbank WR R."/>
            <person name="Pardo Diaz C."/>
            <person name="Kozak K."/>
            <person name="Martin S."/>
            <person name="Jiggins C."/>
            <person name="Moest M."/>
            <person name="Warren A I."/>
            <person name="Byers J.R.P. K."/>
            <person name="Montejo-Kovacevich G."/>
            <person name="Yen C E."/>
        </authorList>
    </citation>
    <scope>NUCLEOTIDE SEQUENCE [LARGE SCALE GENOMIC DNA]</scope>
</reference>
<proteinExistence type="predicted"/>
<protein>
    <submittedName>
        <fullName evidence="2">Uncharacterized protein</fullName>
    </submittedName>
</protein>
<evidence type="ECO:0000313" key="3">
    <source>
        <dbReference type="Proteomes" id="UP000494256"/>
    </source>
</evidence>
<dbReference type="EMBL" id="CADEBD010000324">
    <property type="protein sequence ID" value="CAB3245250.1"/>
    <property type="molecule type" value="Genomic_DNA"/>
</dbReference>
<name>A0A8S1AIN9_ARCPL</name>
<accession>A0A8S1AIN9</accession>
<comment type="caution">
    <text evidence="2">The sequence shown here is derived from an EMBL/GenBank/DDBJ whole genome shotgun (WGS) entry which is preliminary data.</text>
</comment>
<organism evidence="2 3">
    <name type="scientific">Arctia plantaginis</name>
    <name type="common">Wood tiger moth</name>
    <name type="synonym">Phalaena plantaginis</name>
    <dbReference type="NCBI Taxonomy" id="874455"/>
    <lineage>
        <taxon>Eukaryota</taxon>
        <taxon>Metazoa</taxon>
        <taxon>Ecdysozoa</taxon>
        <taxon>Arthropoda</taxon>
        <taxon>Hexapoda</taxon>
        <taxon>Insecta</taxon>
        <taxon>Pterygota</taxon>
        <taxon>Neoptera</taxon>
        <taxon>Endopterygota</taxon>
        <taxon>Lepidoptera</taxon>
        <taxon>Glossata</taxon>
        <taxon>Ditrysia</taxon>
        <taxon>Noctuoidea</taxon>
        <taxon>Erebidae</taxon>
        <taxon>Arctiinae</taxon>
        <taxon>Arctia</taxon>
    </lineage>
</organism>
<keyword evidence="1" id="KW-0175">Coiled coil</keyword>
<sequence>MSWLNLNQSLNSLKGQITNIASEVFSESTVQEAGDDSLRKDPSVVGLEEKCQNLELETVSLKKLVDELKATLQSEKRKKVLE</sequence>
<dbReference type="OrthoDB" id="5954868at2759"/>
<dbReference type="AlphaFoldDB" id="A0A8S1AIN9"/>
<dbReference type="Proteomes" id="UP000494256">
    <property type="component" value="Unassembled WGS sequence"/>
</dbReference>
<evidence type="ECO:0000256" key="1">
    <source>
        <dbReference type="SAM" id="Coils"/>
    </source>
</evidence>